<evidence type="ECO:0000313" key="2">
    <source>
        <dbReference type="EMBL" id="KAK7583831.1"/>
    </source>
</evidence>
<accession>A0AAN9Y231</accession>
<gene>
    <name evidence="2" type="ORF">V9T40_004794</name>
</gene>
<feature type="region of interest" description="Disordered" evidence="1">
    <location>
        <begin position="206"/>
        <end position="226"/>
    </location>
</feature>
<dbReference type="Proteomes" id="UP001367676">
    <property type="component" value="Unassembled WGS sequence"/>
</dbReference>
<keyword evidence="3" id="KW-1185">Reference proteome</keyword>
<comment type="caution">
    <text evidence="2">The sequence shown here is derived from an EMBL/GenBank/DDBJ whole genome shotgun (WGS) entry which is preliminary data.</text>
</comment>
<name>A0AAN9Y231_9HEMI</name>
<evidence type="ECO:0000256" key="1">
    <source>
        <dbReference type="SAM" id="MobiDB-lite"/>
    </source>
</evidence>
<organism evidence="2 3">
    <name type="scientific">Parthenolecanium corni</name>
    <dbReference type="NCBI Taxonomy" id="536013"/>
    <lineage>
        <taxon>Eukaryota</taxon>
        <taxon>Metazoa</taxon>
        <taxon>Ecdysozoa</taxon>
        <taxon>Arthropoda</taxon>
        <taxon>Hexapoda</taxon>
        <taxon>Insecta</taxon>
        <taxon>Pterygota</taxon>
        <taxon>Neoptera</taxon>
        <taxon>Paraneoptera</taxon>
        <taxon>Hemiptera</taxon>
        <taxon>Sternorrhyncha</taxon>
        <taxon>Coccoidea</taxon>
        <taxon>Coccidae</taxon>
        <taxon>Parthenolecanium</taxon>
    </lineage>
</organism>
<protein>
    <submittedName>
        <fullName evidence="2">Uncharacterized protein</fullName>
    </submittedName>
</protein>
<sequence length="282" mass="30839">MAAATFGSKIIKTVASHPFGYAECEARKWWPSCGQFAGLSMVIWVLHCGPSVVDGHVAPIWSLCPLNDERRLRAIRLTVFLRYARLSFRDAIGETAFPVGLASAPVLPLAAFVVVQLTKRVGIYVSTAAANNEPSACLPASRERVNPFGSCARPSCIDPPRPSPVFAVNCVSSPVRLDTLHLRYGYLKVFSLFLRRLRPRQIRVEAANPQPSPPHALASPTSLPSLEQRVSSGGALVASSLAARLRSRRISRLALRCEIGVELRLGRRSHPRTRPKNRSFAA</sequence>
<reference evidence="2 3" key="1">
    <citation type="submission" date="2024-03" db="EMBL/GenBank/DDBJ databases">
        <title>Adaptation during the transition from Ophiocordyceps entomopathogen to insect associate is accompanied by gene loss and intensified selection.</title>
        <authorList>
            <person name="Ward C.M."/>
            <person name="Onetto C.A."/>
            <person name="Borneman A.R."/>
        </authorList>
    </citation>
    <scope>NUCLEOTIDE SEQUENCE [LARGE SCALE GENOMIC DNA]</scope>
    <source>
        <strain evidence="2">AWRI1</strain>
        <tissue evidence="2">Single Adult Female</tissue>
    </source>
</reference>
<evidence type="ECO:0000313" key="3">
    <source>
        <dbReference type="Proteomes" id="UP001367676"/>
    </source>
</evidence>
<dbReference type="EMBL" id="JBBCAQ010000032">
    <property type="protein sequence ID" value="KAK7583831.1"/>
    <property type="molecule type" value="Genomic_DNA"/>
</dbReference>
<proteinExistence type="predicted"/>
<dbReference type="AlphaFoldDB" id="A0AAN9Y231"/>